<proteinExistence type="inferred from homology"/>
<dbReference type="Proteomes" id="UP000297776">
    <property type="component" value="Unassembled WGS sequence"/>
</dbReference>
<dbReference type="PROSITE" id="PS51462">
    <property type="entry name" value="NUDIX"/>
    <property type="match status" value="1"/>
</dbReference>
<name>A0A4Y8LNL3_9BACL</name>
<evidence type="ECO:0000256" key="4">
    <source>
        <dbReference type="RuleBase" id="RU003476"/>
    </source>
</evidence>
<comment type="caution">
    <text evidence="6">The sequence shown here is derived from an EMBL/GenBank/DDBJ whole genome shotgun (WGS) entry which is preliminary data.</text>
</comment>
<evidence type="ECO:0000313" key="6">
    <source>
        <dbReference type="EMBL" id="TFE02353.1"/>
    </source>
</evidence>
<dbReference type="EMBL" id="SORX01000003">
    <property type="protein sequence ID" value="TFE02353.1"/>
    <property type="molecule type" value="Genomic_DNA"/>
</dbReference>
<accession>A0A4Y8LNL3</accession>
<dbReference type="InterPro" id="IPR015797">
    <property type="entry name" value="NUDIX_hydrolase-like_dom_sf"/>
</dbReference>
<dbReference type="RefSeq" id="WP_134381052.1">
    <property type="nucleotide sequence ID" value="NZ_SORX01000003.1"/>
</dbReference>
<dbReference type="SUPFAM" id="SSF55811">
    <property type="entry name" value="Nudix"/>
    <property type="match status" value="1"/>
</dbReference>
<evidence type="ECO:0000256" key="1">
    <source>
        <dbReference type="ARBA" id="ARBA00001946"/>
    </source>
</evidence>
<dbReference type="Pfam" id="PF00293">
    <property type="entry name" value="NUDIX"/>
    <property type="match status" value="1"/>
</dbReference>
<keyword evidence="2 4" id="KW-0378">Hydrolase</keyword>
<evidence type="ECO:0000313" key="7">
    <source>
        <dbReference type="Proteomes" id="UP000297776"/>
    </source>
</evidence>
<organism evidence="6 7">
    <name type="scientific">Jeotgalibacillus salarius</name>
    <dbReference type="NCBI Taxonomy" id="546023"/>
    <lineage>
        <taxon>Bacteria</taxon>
        <taxon>Bacillati</taxon>
        <taxon>Bacillota</taxon>
        <taxon>Bacilli</taxon>
        <taxon>Bacillales</taxon>
        <taxon>Caryophanaceae</taxon>
        <taxon>Jeotgalibacillus</taxon>
    </lineage>
</organism>
<feature type="domain" description="Nudix hydrolase" evidence="5">
    <location>
        <begin position="2"/>
        <end position="129"/>
    </location>
</feature>
<keyword evidence="3" id="KW-0460">Magnesium</keyword>
<dbReference type="PROSITE" id="PS00893">
    <property type="entry name" value="NUDIX_BOX"/>
    <property type="match status" value="1"/>
</dbReference>
<comment type="similarity">
    <text evidence="4">Belongs to the Nudix hydrolase family.</text>
</comment>
<dbReference type="OrthoDB" id="9787880at2"/>
<dbReference type="PANTHER" id="PTHR43046">
    <property type="entry name" value="GDP-MANNOSE MANNOSYL HYDROLASE"/>
    <property type="match status" value="1"/>
</dbReference>
<sequence length="140" mass="15538">MKRVDVVYSLIVDEKEENVLVVNNIKYDNWSLPGGSVEQGETMAEAAVREAREETGLNVELGRILTVNEAFMINDQHHAIFITFAASITGGDIEIQDTETVANVKWMSLSEADQLMPYYKGGLKQLLKGAAPYVFQGEVN</sequence>
<evidence type="ECO:0000259" key="5">
    <source>
        <dbReference type="PROSITE" id="PS51462"/>
    </source>
</evidence>
<dbReference type="InterPro" id="IPR020476">
    <property type="entry name" value="Nudix_hydrolase"/>
</dbReference>
<comment type="cofactor">
    <cofactor evidence="1">
        <name>Mg(2+)</name>
        <dbReference type="ChEBI" id="CHEBI:18420"/>
    </cofactor>
</comment>
<dbReference type="InterPro" id="IPR000086">
    <property type="entry name" value="NUDIX_hydrolase_dom"/>
</dbReference>
<dbReference type="AlphaFoldDB" id="A0A4Y8LNL3"/>
<dbReference type="Gene3D" id="3.90.79.10">
    <property type="entry name" value="Nucleoside Triphosphate Pyrophosphohydrolase"/>
    <property type="match status" value="1"/>
</dbReference>
<dbReference type="CDD" id="cd02883">
    <property type="entry name" value="NUDIX_Hydrolase"/>
    <property type="match status" value="1"/>
</dbReference>
<dbReference type="InterPro" id="IPR020084">
    <property type="entry name" value="NUDIX_hydrolase_CS"/>
</dbReference>
<keyword evidence="7" id="KW-1185">Reference proteome</keyword>
<evidence type="ECO:0000256" key="3">
    <source>
        <dbReference type="ARBA" id="ARBA00022842"/>
    </source>
</evidence>
<reference evidence="6 7" key="1">
    <citation type="submission" date="2019-03" db="EMBL/GenBank/DDBJ databases">
        <authorList>
            <person name="Yang Y."/>
        </authorList>
    </citation>
    <scope>NUCLEOTIDE SEQUENCE [LARGE SCALE GENOMIC DNA]</scope>
    <source>
        <strain evidence="6 7">ASL-1</strain>
    </source>
</reference>
<dbReference type="PANTHER" id="PTHR43046:SF12">
    <property type="entry name" value="GDP-MANNOSE MANNOSYL HYDROLASE"/>
    <property type="match status" value="1"/>
</dbReference>
<dbReference type="GO" id="GO:0016787">
    <property type="term" value="F:hydrolase activity"/>
    <property type="evidence" value="ECO:0007669"/>
    <property type="project" value="UniProtKB-KW"/>
</dbReference>
<dbReference type="PRINTS" id="PR00502">
    <property type="entry name" value="NUDIXFAMILY"/>
</dbReference>
<gene>
    <name evidence="6" type="ORF">E2626_07175</name>
</gene>
<protein>
    <submittedName>
        <fullName evidence="6">NUDIX hydrolase</fullName>
    </submittedName>
</protein>
<evidence type="ECO:0000256" key="2">
    <source>
        <dbReference type="ARBA" id="ARBA00022801"/>
    </source>
</evidence>